<organism evidence="1 2">
    <name type="scientific">Solea senegalensis</name>
    <name type="common">Senegalese sole</name>
    <dbReference type="NCBI Taxonomy" id="28829"/>
    <lineage>
        <taxon>Eukaryota</taxon>
        <taxon>Metazoa</taxon>
        <taxon>Chordata</taxon>
        <taxon>Craniata</taxon>
        <taxon>Vertebrata</taxon>
        <taxon>Euteleostomi</taxon>
        <taxon>Actinopterygii</taxon>
        <taxon>Neopterygii</taxon>
        <taxon>Teleostei</taxon>
        <taxon>Neoteleostei</taxon>
        <taxon>Acanthomorphata</taxon>
        <taxon>Carangaria</taxon>
        <taxon>Pleuronectiformes</taxon>
        <taxon>Pleuronectoidei</taxon>
        <taxon>Soleidae</taxon>
        <taxon>Solea</taxon>
    </lineage>
</organism>
<proteinExistence type="predicted"/>
<accession>A0AAV6QIF7</accession>
<keyword evidence="2" id="KW-1185">Reference proteome</keyword>
<comment type="caution">
    <text evidence="1">The sequence shown here is derived from an EMBL/GenBank/DDBJ whole genome shotgun (WGS) entry which is preliminary data.</text>
</comment>
<reference evidence="1 2" key="1">
    <citation type="journal article" date="2021" name="Sci. Rep.">
        <title>Chromosome anchoring in Senegalese sole (Solea senegalensis) reveals sex-associated markers and genome rearrangements in flatfish.</title>
        <authorList>
            <person name="Guerrero-Cozar I."/>
            <person name="Gomez-Garrido J."/>
            <person name="Berbel C."/>
            <person name="Martinez-Blanch J.F."/>
            <person name="Alioto T."/>
            <person name="Claros M.G."/>
            <person name="Gagnaire P.A."/>
            <person name="Manchado M."/>
        </authorList>
    </citation>
    <scope>NUCLEOTIDE SEQUENCE [LARGE SCALE GENOMIC DNA]</scope>
    <source>
        <strain evidence="1">Sse05_10M</strain>
    </source>
</reference>
<sequence length="104" mass="12094">MRCEEEEDEESGAGFLLWYPNSVAADCIMQQKEEESDVSRCRRMTSINRPDLSSSSFTKTIDNVVQMLTFVTFDLKFISIQTWGLKFKLEPWKPYDLQPRSASK</sequence>
<evidence type="ECO:0000313" key="2">
    <source>
        <dbReference type="Proteomes" id="UP000693946"/>
    </source>
</evidence>
<dbReference type="EMBL" id="JAGKHQ010000017">
    <property type="protein sequence ID" value="KAG7489958.1"/>
    <property type="molecule type" value="Genomic_DNA"/>
</dbReference>
<gene>
    <name evidence="1" type="ORF">JOB18_024548</name>
</gene>
<dbReference type="Proteomes" id="UP000693946">
    <property type="component" value="Linkage Group LG5"/>
</dbReference>
<protein>
    <submittedName>
        <fullName evidence="1">Uncharacterized protein</fullName>
    </submittedName>
</protein>
<evidence type="ECO:0000313" key="1">
    <source>
        <dbReference type="EMBL" id="KAG7489958.1"/>
    </source>
</evidence>
<dbReference type="AlphaFoldDB" id="A0AAV6QIF7"/>
<name>A0AAV6QIF7_SOLSE</name>